<proteinExistence type="predicted"/>
<evidence type="ECO:0000256" key="1">
    <source>
        <dbReference type="SAM" id="MobiDB-lite"/>
    </source>
</evidence>
<feature type="compositionally biased region" description="Pro residues" evidence="1">
    <location>
        <begin position="196"/>
        <end position="209"/>
    </location>
</feature>
<protein>
    <submittedName>
        <fullName evidence="2">Uncharacterized protein</fullName>
    </submittedName>
</protein>
<dbReference type="AlphaFoldDB" id="A0A2N9ENF5"/>
<gene>
    <name evidence="2" type="ORF">FSB_LOCUS4112</name>
</gene>
<name>A0A2N9ENF5_FAGSY</name>
<dbReference type="EMBL" id="OIVN01000206">
    <property type="protein sequence ID" value="SPC76230.1"/>
    <property type="molecule type" value="Genomic_DNA"/>
</dbReference>
<organism evidence="2">
    <name type="scientific">Fagus sylvatica</name>
    <name type="common">Beechnut</name>
    <dbReference type="NCBI Taxonomy" id="28930"/>
    <lineage>
        <taxon>Eukaryota</taxon>
        <taxon>Viridiplantae</taxon>
        <taxon>Streptophyta</taxon>
        <taxon>Embryophyta</taxon>
        <taxon>Tracheophyta</taxon>
        <taxon>Spermatophyta</taxon>
        <taxon>Magnoliopsida</taxon>
        <taxon>eudicotyledons</taxon>
        <taxon>Gunneridae</taxon>
        <taxon>Pentapetalae</taxon>
        <taxon>rosids</taxon>
        <taxon>fabids</taxon>
        <taxon>Fagales</taxon>
        <taxon>Fagaceae</taxon>
        <taxon>Fagus</taxon>
    </lineage>
</organism>
<feature type="region of interest" description="Disordered" evidence="1">
    <location>
        <begin position="193"/>
        <end position="268"/>
    </location>
</feature>
<accession>A0A2N9ENF5</accession>
<sequence>MPFLVTNQRCCPPQLGADGGGAPVGNGVDDWDLSVFVFGSGREREREREDLTFSMVLVESICHVQSVAVLHQLGGDGGGAPVGNGVDDWDLNVFVVAVLHQLGGDSGGAPVGNGVDDWDLSGIVHWANYYYIHSSLNKPWSDLTHIAWQATEFHRHHKLPPAFPPLRSLCSQFRHLDLHVSALSLSTVCSLHHPEPPPAGHPQPPPAGHPQPRLFSAHFLSRPNRASQPEPARHRSQRTTVPPSHRRSVSPTDCFSDGKPPTLRPLPLTDWIGSDPDLILI</sequence>
<evidence type="ECO:0000313" key="2">
    <source>
        <dbReference type="EMBL" id="SPC76230.1"/>
    </source>
</evidence>
<reference evidence="2" key="1">
    <citation type="submission" date="2018-02" db="EMBL/GenBank/DDBJ databases">
        <authorList>
            <person name="Cohen D.B."/>
            <person name="Kent A.D."/>
        </authorList>
    </citation>
    <scope>NUCLEOTIDE SEQUENCE</scope>
</reference>